<gene>
    <name evidence="1" type="ORF">rCG_31457</name>
</gene>
<accession>A6ITN2</accession>
<proteinExistence type="predicted"/>
<name>A6ITN2_RAT</name>
<sequence>MKLWDSGQKVACHVWVSLAVGFMRCNSVLQPASRSP</sequence>
<organism evidence="1 2">
    <name type="scientific">Rattus norvegicus</name>
    <name type="common">Rat</name>
    <dbReference type="NCBI Taxonomy" id="10116"/>
    <lineage>
        <taxon>Eukaryota</taxon>
        <taxon>Metazoa</taxon>
        <taxon>Chordata</taxon>
        <taxon>Craniata</taxon>
        <taxon>Vertebrata</taxon>
        <taxon>Euteleostomi</taxon>
        <taxon>Mammalia</taxon>
        <taxon>Eutheria</taxon>
        <taxon>Euarchontoglires</taxon>
        <taxon>Glires</taxon>
        <taxon>Rodentia</taxon>
        <taxon>Myomorpha</taxon>
        <taxon>Muroidea</taxon>
        <taxon>Muridae</taxon>
        <taxon>Murinae</taxon>
        <taxon>Rattus</taxon>
    </lineage>
</organism>
<dbReference type="Proteomes" id="UP000234681">
    <property type="component" value="Chromosome 5"/>
</dbReference>
<protein>
    <submittedName>
        <fullName evidence="1">RCG31457</fullName>
    </submittedName>
</protein>
<dbReference type="EMBL" id="CH473968">
    <property type="protein sequence ID" value="EDL80933.1"/>
    <property type="molecule type" value="Genomic_DNA"/>
</dbReference>
<reference evidence="2" key="1">
    <citation type="submission" date="2005-09" db="EMBL/GenBank/DDBJ databases">
        <authorList>
            <person name="Mural R.J."/>
            <person name="Li P.W."/>
            <person name="Adams M.D."/>
            <person name="Amanatides P.G."/>
            <person name="Baden-Tillson H."/>
            <person name="Barnstead M."/>
            <person name="Chin S.H."/>
            <person name="Dew I."/>
            <person name="Evans C.A."/>
            <person name="Ferriera S."/>
            <person name="Flanigan M."/>
            <person name="Fosler C."/>
            <person name="Glodek A."/>
            <person name="Gu Z."/>
            <person name="Holt R.A."/>
            <person name="Jennings D."/>
            <person name="Kraft C.L."/>
            <person name="Lu F."/>
            <person name="Nguyen T."/>
            <person name="Nusskern D.R."/>
            <person name="Pfannkoch C.M."/>
            <person name="Sitter C."/>
            <person name="Sutton G.G."/>
            <person name="Venter J.C."/>
            <person name="Wang Z."/>
            <person name="Woodage T."/>
            <person name="Zheng X.H."/>
            <person name="Zhong F."/>
        </authorList>
    </citation>
    <scope>NUCLEOTIDE SEQUENCE [LARGE SCALE GENOMIC DNA]</scope>
    <source>
        <strain>BN</strain>
        <strain evidence="2">Sprague-Dawley</strain>
    </source>
</reference>
<evidence type="ECO:0000313" key="1">
    <source>
        <dbReference type="EMBL" id="EDL80933.1"/>
    </source>
</evidence>
<evidence type="ECO:0000313" key="2">
    <source>
        <dbReference type="Proteomes" id="UP000234681"/>
    </source>
</evidence>
<dbReference type="AlphaFoldDB" id="A6ITN2"/>